<feature type="domain" description="HTH LytTR-type" evidence="3">
    <location>
        <begin position="146"/>
        <end position="236"/>
    </location>
</feature>
<dbReference type="InterPro" id="IPR007492">
    <property type="entry name" value="LytTR_DNA-bd_dom"/>
</dbReference>
<organism evidence="4 5">
    <name type="scientific">Candidatus Parabacteroides intestinipullorum</name>
    <dbReference type="NCBI Taxonomy" id="2838723"/>
    <lineage>
        <taxon>Bacteria</taxon>
        <taxon>Pseudomonadati</taxon>
        <taxon>Bacteroidota</taxon>
        <taxon>Bacteroidia</taxon>
        <taxon>Bacteroidales</taxon>
        <taxon>Tannerellaceae</taxon>
        <taxon>Parabacteroides</taxon>
    </lineage>
</organism>
<dbReference type="PANTHER" id="PTHR37299:SF1">
    <property type="entry name" value="STAGE 0 SPORULATION PROTEIN A HOMOLOG"/>
    <property type="match status" value="1"/>
</dbReference>
<dbReference type="PROSITE" id="PS50110">
    <property type="entry name" value="RESPONSE_REGULATORY"/>
    <property type="match status" value="1"/>
</dbReference>
<dbReference type="InterPro" id="IPR046947">
    <property type="entry name" value="LytR-like"/>
</dbReference>
<evidence type="ECO:0000256" key="1">
    <source>
        <dbReference type="PROSITE-ProRule" id="PRU00169"/>
    </source>
</evidence>
<feature type="modified residue" description="4-aspartylphosphate" evidence="1">
    <location>
        <position position="56"/>
    </location>
</feature>
<dbReference type="InterPro" id="IPR001789">
    <property type="entry name" value="Sig_transdc_resp-reg_receiver"/>
</dbReference>
<protein>
    <submittedName>
        <fullName evidence="4">LytTR family DNA-binding domain-containing protein</fullName>
    </submittedName>
</protein>
<dbReference type="GO" id="GO:0000156">
    <property type="term" value="F:phosphorelay response regulator activity"/>
    <property type="evidence" value="ECO:0007669"/>
    <property type="project" value="InterPro"/>
</dbReference>
<reference evidence="4" key="2">
    <citation type="submission" date="2021-04" db="EMBL/GenBank/DDBJ databases">
        <authorList>
            <person name="Gilroy R."/>
        </authorList>
    </citation>
    <scope>NUCLEOTIDE SEQUENCE</scope>
    <source>
        <strain evidence="4">ChiGjej6B6-14162</strain>
    </source>
</reference>
<evidence type="ECO:0000313" key="5">
    <source>
        <dbReference type="Proteomes" id="UP000886740"/>
    </source>
</evidence>
<reference evidence="4" key="1">
    <citation type="journal article" date="2021" name="PeerJ">
        <title>Extensive microbial diversity within the chicken gut microbiome revealed by metagenomics and culture.</title>
        <authorList>
            <person name="Gilroy R."/>
            <person name="Ravi A."/>
            <person name="Getino M."/>
            <person name="Pursley I."/>
            <person name="Horton D.L."/>
            <person name="Alikhan N.F."/>
            <person name="Baker D."/>
            <person name="Gharbi K."/>
            <person name="Hall N."/>
            <person name="Watson M."/>
            <person name="Adriaenssens E.M."/>
            <person name="Foster-Nyarko E."/>
            <person name="Jarju S."/>
            <person name="Secka A."/>
            <person name="Antonio M."/>
            <person name="Oren A."/>
            <person name="Chaudhuri R.R."/>
            <person name="La Ragione R."/>
            <person name="Hildebrand F."/>
            <person name="Pallen M.J."/>
        </authorList>
    </citation>
    <scope>NUCLEOTIDE SEQUENCE</scope>
    <source>
        <strain evidence="4">ChiGjej6B6-14162</strain>
    </source>
</reference>
<dbReference type="GO" id="GO:0003677">
    <property type="term" value="F:DNA binding"/>
    <property type="evidence" value="ECO:0007669"/>
    <property type="project" value="UniProtKB-KW"/>
</dbReference>
<name>A0A9D1XAA6_9BACT</name>
<keyword evidence="4" id="KW-0238">DNA-binding</keyword>
<sequence length="240" mass="27723">MNTLRCMIVDDEPLAVKMLENFVDRTEGLELAVSFNDPVAALEALDHLEVDLLFLDIQMPDLDGLNLSRQVPPATRIIFTTAFKQYAYESYEVNALDFLLKPIRYQKFLAAIAKARQWFDRDAAPADAATRPTSMFIRVDNMLRQVDFDKILYVSGLKDYVNIYLEGERRPVVTHLTMKSVEEMLPTDRFMRVHRSYIIALGKIRAIDRNNCVYIGDEVIRVTDAYREAFAAFLDRNMPR</sequence>
<dbReference type="SUPFAM" id="SSF52172">
    <property type="entry name" value="CheY-like"/>
    <property type="match status" value="1"/>
</dbReference>
<dbReference type="SMART" id="SM00448">
    <property type="entry name" value="REC"/>
    <property type="match status" value="1"/>
</dbReference>
<dbReference type="Gene3D" id="2.40.50.1020">
    <property type="entry name" value="LytTr DNA-binding domain"/>
    <property type="match status" value="1"/>
</dbReference>
<dbReference type="Gene3D" id="3.40.50.2300">
    <property type="match status" value="1"/>
</dbReference>
<dbReference type="EMBL" id="DXEL01000085">
    <property type="protein sequence ID" value="HIX75818.1"/>
    <property type="molecule type" value="Genomic_DNA"/>
</dbReference>
<dbReference type="PROSITE" id="PS50930">
    <property type="entry name" value="HTH_LYTTR"/>
    <property type="match status" value="1"/>
</dbReference>
<evidence type="ECO:0000259" key="2">
    <source>
        <dbReference type="PROSITE" id="PS50110"/>
    </source>
</evidence>
<keyword evidence="1" id="KW-0597">Phosphoprotein</keyword>
<feature type="domain" description="Response regulatory" evidence="2">
    <location>
        <begin position="5"/>
        <end position="116"/>
    </location>
</feature>
<dbReference type="Pfam" id="PF00072">
    <property type="entry name" value="Response_reg"/>
    <property type="match status" value="1"/>
</dbReference>
<evidence type="ECO:0000313" key="4">
    <source>
        <dbReference type="EMBL" id="HIX75818.1"/>
    </source>
</evidence>
<dbReference type="PANTHER" id="PTHR37299">
    <property type="entry name" value="TRANSCRIPTIONAL REGULATOR-RELATED"/>
    <property type="match status" value="1"/>
</dbReference>
<evidence type="ECO:0000259" key="3">
    <source>
        <dbReference type="PROSITE" id="PS50930"/>
    </source>
</evidence>
<dbReference type="Proteomes" id="UP000886740">
    <property type="component" value="Unassembled WGS sequence"/>
</dbReference>
<accession>A0A9D1XAA6</accession>
<dbReference type="SMART" id="SM00850">
    <property type="entry name" value="LytTR"/>
    <property type="match status" value="1"/>
</dbReference>
<gene>
    <name evidence="4" type="ORF">H9977_12415</name>
</gene>
<proteinExistence type="predicted"/>
<dbReference type="AlphaFoldDB" id="A0A9D1XAA6"/>
<comment type="caution">
    <text evidence="4">The sequence shown here is derived from an EMBL/GenBank/DDBJ whole genome shotgun (WGS) entry which is preliminary data.</text>
</comment>
<dbReference type="Pfam" id="PF04397">
    <property type="entry name" value="LytTR"/>
    <property type="match status" value="1"/>
</dbReference>
<dbReference type="InterPro" id="IPR011006">
    <property type="entry name" value="CheY-like_superfamily"/>
</dbReference>